<dbReference type="OrthoDB" id="20939at2759"/>
<protein>
    <recommendedName>
        <fullName evidence="5">SKICH domain-containing protein</fullName>
    </recommendedName>
</protein>
<accession>A0A8J4PZG1</accession>
<dbReference type="Gene3D" id="2.60.40.2840">
    <property type="match status" value="1"/>
</dbReference>
<gene>
    <name evidence="3" type="ORF">CYY_000614</name>
</gene>
<evidence type="ECO:0008006" key="5">
    <source>
        <dbReference type="Google" id="ProtNLM"/>
    </source>
</evidence>
<keyword evidence="1" id="KW-0175">Coiled coil</keyword>
<evidence type="ECO:0000313" key="4">
    <source>
        <dbReference type="Proteomes" id="UP000695562"/>
    </source>
</evidence>
<dbReference type="EMBL" id="AJWJ01000012">
    <property type="protein sequence ID" value="KAF2078063.1"/>
    <property type="molecule type" value="Genomic_DNA"/>
</dbReference>
<feature type="compositionally biased region" description="Pro residues" evidence="2">
    <location>
        <begin position="68"/>
        <end position="86"/>
    </location>
</feature>
<feature type="region of interest" description="Disordered" evidence="2">
    <location>
        <begin position="68"/>
        <end position="98"/>
    </location>
</feature>
<reference evidence="3" key="1">
    <citation type="submission" date="2020-01" db="EMBL/GenBank/DDBJ databases">
        <title>Development of genomics and gene disruption for Polysphondylium violaceum indicates a role for the polyketide synthase stlB in stalk morphogenesis.</title>
        <authorList>
            <person name="Narita B."/>
            <person name="Kawabe Y."/>
            <person name="Kin K."/>
            <person name="Saito T."/>
            <person name="Gibbs R."/>
            <person name="Kuspa A."/>
            <person name="Muzny D."/>
            <person name="Queller D."/>
            <person name="Richards S."/>
            <person name="Strassman J."/>
            <person name="Sucgang R."/>
            <person name="Worley K."/>
            <person name="Schaap P."/>
        </authorList>
    </citation>
    <scope>NUCLEOTIDE SEQUENCE</scope>
    <source>
        <strain evidence="3">QSvi11</strain>
    </source>
</reference>
<organism evidence="3 4">
    <name type="scientific">Polysphondylium violaceum</name>
    <dbReference type="NCBI Taxonomy" id="133409"/>
    <lineage>
        <taxon>Eukaryota</taxon>
        <taxon>Amoebozoa</taxon>
        <taxon>Evosea</taxon>
        <taxon>Eumycetozoa</taxon>
        <taxon>Dictyostelia</taxon>
        <taxon>Dictyosteliales</taxon>
        <taxon>Dictyosteliaceae</taxon>
        <taxon>Polysphondylium</taxon>
    </lineage>
</organism>
<name>A0A8J4PZG1_9MYCE</name>
<proteinExistence type="predicted"/>
<keyword evidence="4" id="KW-1185">Reference proteome</keyword>
<dbReference type="AlphaFoldDB" id="A0A8J4PZG1"/>
<evidence type="ECO:0000256" key="1">
    <source>
        <dbReference type="SAM" id="Coils"/>
    </source>
</evidence>
<dbReference type="Proteomes" id="UP000695562">
    <property type="component" value="Unassembled WGS sequence"/>
</dbReference>
<sequence length="717" mass="83252">MSQQPLDLDTEEKLLCLVEAFKHDRNVIFEILKKNNYSLDAAALELSELPSPPTSPPTRVLESQQQFIPPPNYYAQPPPGVQPQPVQPSTQPPKSNDKKTLMKDIASLLGNTELDQSTIYAVYQQSNNSIDETVKLIKDMTVDSNPTEQMRKEYEAQLQFERQLIEEQKRKETEALIRQQQQQQILLQERQMQEEKRLYEQMKVQQMIAMEKAKAEAEHRAKVEAEQKAKTEAEQKAKAEAERKARVQAEKMAADQDRLERERMEQFRLQQQKVQIEEMRKKQKEEQARLEEEKKARLLSLEVAKIQFEETRKLEQARQEKENLEKQIQIMQDMITQKEMNHLQVIQQQQQQIVDFEQKTKEIEILRQKLEKEQEGQMREKLNRENEELLKKQILELEAQKEAQDKQLLELDAIQKGKDKLETMLKDTQQQLLSHHVHVYSTLSPTNPEEIIVNWSLGSKFEPNTAYWIGIYPTHQPKHERYLAFKSISSASGEISFPGIIPGHYIARLFKDKYTFIQDSKESVKIGIDVNLAVHIIGDEINVTFNVSGGGDNYPIYRDWIGIYSQNQRNKKYITTLYANTNGSVTFKSPRAPGHYEIRYFAHPTKYNEQAKHSFELVDNDRIEISTPVASPGEAFRVEYTINTSPPSTSDWVGIFSVDETNNKNYILSKYTNGTGTGEINFTAPTQQGEYEARFFSYSKGKYIVHKVSNKITVTPF</sequence>
<evidence type="ECO:0000313" key="3">
    <source>
        <dbReference type="EMBL" id="KAF2078063.1"/>
    </source>
</evidence>
<feature type="coiled-coil region" evidence="1">
    <location>
        <begin position="151"/>
        <end position="431"/>
    </location>
</feature>
<evidence type="ECO:0000256" key="2">
    <source>
        <dbReference type="SAM" id="MobiDB-lite"/>
    </source>
</evidence>
<comment type="caution">
    <text evidence="3">The sequence shown here is derived from an EMBL/GenBank/DDBJ whole genome shotgun (WGS) entry which is preliminary data.</text>
</comment>